<dbReference type="EMBL" id="OOIL02000085">
    <property type="protein sequence ID" value="VFQ59962.1"/>
    <property type="molecule type" value="Genomic_DNA"/>
</dbReference>
<evidence type="ECO:0000313" key="1">
    <source>
        <dbReference type="EMBL" id="VFQ59962.1"/>
    </source>
</evidence>
<feature type="non-terminal residue" evidence="1">
    <location>
        <position position="1"/>
    </location>
</feature>
<proteinExistence type="predicted"/>
<evidence type="ECO:0000313" key="2">
    <source>
        <dbReference type="Proteomes" id="UP000595140"/>
    </source>
</evidence>
<name>A0A484KCX1_9ASTE</name>
<organism evidence="1 2">
    <name type="scientific">Cuscuta campestris</name>
    <dbReference type="NCBI Taxonomy" id="132261"/>
    <lineage>
        <taxon>Eukaryota</taxon>
        <taxon>Viridiplantae</taxon>
        <taxon>Streptophyta</taxon>
        <taxon>Embryophyta</taxon>
        <taxon>Tracheophyta</taxon>
        <taxon>Spermatophyta</taxon>
        <taxon>Magnoliopsida</taxon>
        <taxon>eudicotyledons</taxon>
        <taxon>Gunneridae</taxon>
        <taxon>Pentapetalae</taxon>
        <taxon>asterids</taxon>
        <taxon>lamiids</taxon>
        <taxon>Solanales</taxon>
        <taxon>Convolvulaceae</taxon>
        <taxon>Cuscuteae</taxon>
        <taxon>Cuscuta</taxon>
        <taxon>Cuscuta subgen. Grammica</taxon>
        <taxon>Cuscuta sect. Cleistogrammica</taxon>
    </lineage>
</organism>
<reference evidence="1 2" key="1">
    <citation type="submission" date="2018-04" db="EMBL/GenBank/DDBJ databases">
        <authorList>
            <person name="Vogel A."/>
        </authorList>
    </citation>
    <scope>NUCLEOTIDE SEQUENCE [LARGE SCALE GENOMIC DNA]</scope>
</reference>
<sequence>IFNKSITLDIDSEISGETSSGPRSIFHYLAFRLGVTPQDNYLGRNIVPTDEPGSQLLVWCWANNITTTGPRHLFTILVIG</sequence>
<dbReference type="AlphaFoldDB" id="A0A484KCX1"/>
<gene>
    <name evidence="1" type="ORF">CCAM_LOCUS1738</name>
</gene>
<dbReference type="Proteomes" id="UP000595140">
    <property type="component" value="Unassembled WGS sequence"/>
</dbReference>
<keyword evidence="2" id="KW-1185">Reference proteome</keyword>
<accession>A0A484KCX1</accession>
<protein>
    <submittedName>
        <fullName evidence="1">Uncharacterized protein</fullName>
    </submittedName>
</protein>